<gene>
    <name evidence="11" type="primary">btuB</name>
    <name evidence="17" type="ORF">ACED35_23580</name>
</gene>
<feature type="domain" description="TonB-dependent receptor-like beta-barrel" evidence="15">
    <location>
        <begin position="191"/>
        <end position="606"/>
    </location>
</feature>
<feature type="chain" id="PRO_5044937697" description="Vitamin B12 transporter BtuB" evidence="11">
    <location>
        <begin position="20"/>
        <end position="632"/>
    </location>
</feature>
<dbReference type="PROSITE" id="PS52016">
    <property type="entry name" value="TONB_DEPENDENT_REC_3"/>
    <property type="match status" value="1"/>
</dbReference>
<dbReference type="InterPro" id="IPR037066">
    <property type="entry name" value="Plug_dom_sf"/>
</dbReference>
<dbReference type="Pfam" id="PF07715">
    <property type="entry name" value="Plug"/>
    <property type="match status" value="1"/>
</dbReference>
<dbReference type="InterPro" id="IPR039426">
    <property type="entry name" value="TonB-dep_rcpt-like"/>
</dbReference>
<evidence type="ECO:0000256" key="2">
    <source>
        <dbReference type="ARBA" id="ARBA00022448"/>
    </source>
</evidence>
<evidence type="ECO:0000256" key="12">
    <source>
        <dbReference type="PROSITE-ProRule" id="PRU01360"/>
    </source>
</evidence>
<dbReference type="InterPro" id="IPR012910">
    <property type="entry name" value="Plug_dom"/>
</dbReference>
<evidence type="ECO:0000256" key="9">
    <source>
        <dbReference type="ARBA" id="ARBA00023136"/>
    </source>
</evidence>
<keyword evidence="10 11" id="KW-0998">Cell outer membrane</keyword>
<keyword evidence="7 11" id="KW-0798">TonB box</keyword>
<dbReference type="HAMAP" id="MF_01531">
    <property type="entry name" value="BtuB"/>
    <property type="match status" value="1"/>
</dbReference>
<feature type="domain" description="TonB-dependent receptor plug" evidence="16">
    <location>
        <begin position="41"/>
        <end position="147"/>
    </location>
</feature>
<comment type="subcellular location">
    <subcellularLocation>
        <location evidence="1 11 12">Cell outer membrane</location>
        <topology evidence="1 11 12">Multi-pass membrane protein</topology>
    </subcellularLocation>
</comment>
<keyword evidence="2 11" id="KW-0813">Transport</keyword>
<evidence type="ECO:0000256" key="8">
    <source>
        <dbReference type="ARBA" id="ARBA00023114"/>
    </source>
</evidence>
<comment type="similarity">
    <text evidence="11">Belongs to the TonB-dependent receptor family. BtuB (TC 1.B.14.3.1) subfamily.</text>
</comment>
<comment type="function">
    <text evidence="11">Involved in the active translocation of vitamin B12 (cyanocobalamin) across the outer membrane to the periplasmic space. It derives its energy for transport by interacting with the trans-periplasmic membrane protein TonB.</text>
</comment>
<dbReference type="InterPro" id="IPR010917">
    <property type="entry name" value="TonB_rcpt_CS"/>
</dbReference>
<keyword evidence="3 11" id="KW-1134">Transmembrane beta strand</keyword>
<dbReference type="Pfam" id="PF00593">
    <property type="entry name" value="TonB_dep_Rec_b-barrel"/>
    <property type="match status" value="1"/>
</dbReference>
<keyword evidence="9 11" id="KW-0472">Membrane</keyword>
<keyword evidence="18" id="KW-1185">Reference proteome</keyword>
<evidence type="ECO:0000256" key="11">
    <source>
        <dbReference type="HAMAP-Rule" id="MF_01531"/>
    </source>
</evidence>
<feature type="short sequence motif" description="TonB box" evidence="11">
    <location>
        <begin position="28"/>
        <end position="35"/>
    </location>
</feature>
<protein>
    <recommendedName>
        <fullName evidence="11">Vitamin B12 transporter BtuB</fullName>
    </recommendedName>
    <alternativeName>
        <fullName evidence="11">Cobalamin receptor</fullName>
    </alternativeName>
    <alternativeName>
        <fullName evidence="11">Outer membrane cobalamin translocator</fullName>
    </alternativeName>
</protein>
<dbReference type="PROSITE" id="PS01156">
    <property type="entry name" value="TONB_DEPENDENT_REC_2"/>
    <property type="match status" value="1"/>
</dbReference>
<dbReference type="SUPFAM" id="SSF56935">
    <property type="entry name" value="Porins"/>
    <property type="match status" value="1"/>
</dbReference>
<keyword evidence="8 11" id="KW-0626">Porin</keyword>
<sequence length="632" mass="70448" precursor="true">MSHKYWVAGMLPMAVFAHAETTTPSIDDTMVVTASRFEQPVKDVIAPINVVTRDQIEQSQAKTMTEVLRKMPGVEVTVNGGIGQQASIFIRGTNSTHALVLIDGVRMNQSLSSGTSINRIPLNQVERIELIRGSGAAVYGSDAIGGVLNIITRSERGSETKSITVGAGSNEYREGNFVASSDISENGHLKIAAGFQETDGFNVNPLLGQNDGDKHGFNGNQLMINYEHLLSENWTAFASVRWFDNDAEYNRYDSFNGPGYVVANGNSESTVYNLRTDFVSEQLASSWTFSHQESANTDTQPSVDTPFSLLDIDLTTFQWANRLTLSESFSLLAGADWRREKMNGNSRDTAFDASFTPSIVTHPFAGEDREIYGVYGSANYEIGDLQLQASARHDRYDSSYESAESFDDYTTWSLGAGYRIGDEHRVTASVGTAFKAPTFSDLDSNLFLEPEESLNLELGISGFYSAFYWQLAFYDNDVDNLIYYIKENQFSGNSYNVDARIRGVELETGFSTGPVSHTVVLEYKDHEDSKGIQLARRAKENAKWLMEYGIDDFDFSLSYLYTGKRMDLPSLAPTEDDYLAAYSLWDFGVTYWATPEVALRGRVDNLFDETYETTGGYPAPERAYYVSMDYRF</sequence>
<feature type="short sequence motif" description="TonB C-terminal box" evidence="11 14">
    <location>
        <begin position="615"/>
        <end position="632"/>
    </location>
</feature>
<feature type="short sequence motif" description="TonB box" evidence="13">
    <location>
        <begin position="29"/>
        <end position="35"/>
    </location>
</feature>
<evidence type="ECO:0000256" key="5">
    <source>
        <dbReference type="ARBA" id="ARBA00022729"/>
    </source>
</evidence>
<dbReference type="CDD" id="cd01347">
    <property type="entry name" value="ligand_gated_channel"/>
    <property type="match status" value="1"/>
</dbReference>
<evidence type="ECO:0000313" key="17">
    <source>
        <dbReference type="EMBL" id="MEZ8084097.1"/>
    </source>
</evidence>
<keyword evidence="4 11" id="KW-0812">Transmembrane</keyword>
<dbReference type="Gene3D" id="2.170.130.10">
    <property type="entry name" value="TonB-dependent receptor, plug domain"/>
    <property type="match status" value="1"/>
</dbReference>
<organism evidence="17 18">
    <name type="scientific">Enterovibrio norvegicus</name>
    <dbReference type="NCBI Taxonomy" id="188144"/>
    <lineage>
        <taxon>Bacteria</taxon>
        <taxon>Pseudomonadati</taxon>
        <taxon>Pseudomonadota</taxon>
        <taxon>Gammaproteobacteria</taxon>
        <taxon>Vibrionales</taxon>
        <taxon>Vibrionaceae</taxon>
        <taxon>Enterovibrio</taxon>
    </lineage>
</organism>
<feature type="signal peptide" evidence="11">
    <location>
        <begin position="1"/>
        <end position="19"/>
    </location>
</feature>
<proteinExistence type="inferred from homology"/>
<dbReference type="PANTHER" id="PTHR30069:SF53">
    <property type="entry name" value="COLICIN I RECEPTOR-RELATED"/>
    <property type="match status" value="1"/>
</dbReference>
<evidence type="ECO:0000256" key="4">
    <source>
        <dbReference type="ARBA" id="ARBA00022692"/>
    </source>
</evidence>
<keyword evidence="17" id="KW-0675">Receptor</keyword>
<evidence type="ECO:0000259" key="16">
    <source>
        <dbReference type="Pfam" id="PF07715"/>
    </source>
</evidence>
<dbReference type="Proteomes" id="UP001569154">
    <property type="component" value="Unassembled WGS sequence"/>
</dbReference>
<name>A0ABV4L8U4_9GAMM</name>
<dbReference type="PANTHER" id="PTHR30069">
    <property type="entry name" value="TONB-DEPENDENT OUTER MEMBRANE RECEPTOR"/>
    <property type="match status" value="1"/>
</dbReference>
<dbReference type="EMBL" id="JBGONM010000105">
    <property type="protein sequence ID" value="MEZ8084097.1"/>
    <property type="molecule type" value="Genomic_DNA"/>
</dbReference>
<keyword evidence="6 11" id="KW-0406">Ion transport</keyword>
<dbReference type="InterPro" id="IPR036942">
    <property type="entry name" value="Beta-barrel_TonB_sf"/>
</dbReference>
<dbReference type="Gene3D" id="2.40.170.20">
    <property type="entry name" value="TonB-dependent receptor, beta-barrel domain"/>
    <property type="match status" value="1"/>
</dbReference>
<reference evidence="17 18" key="1">
    <citation type="submission" date="2024-06" db="EMBL/GenBank/DDBJ databases">
        <authorList>
            <person name="Steensen K."/>
            <person name="Seneca J."/>
            <person name="Bartlau N."/>
            <person name="Yu A.X."/>
            <person name="Polz M.F."/>
        </authorList>
    </citation>
    <scope>NUCLEOTIDE SEQUENCE [LARGE SCALE GENOMIC DNA]</scope>
    <source>
        <strain evidence="17 18">1F260</strain>
    </source>
</reference>
<evidence type="ECO:0000313" key="18">
    <source>
        <dbReference type="Proteomes" id="UP001569154"/>
    </source>
</evidence>
<dbReference type="InterPro" id="IPR010916">
    <property type="entry name" value="TonB_box_CS"/>
</dbReference>
<dbReference type="InterPro" id="IPR000531">
    <property type="entry name" value="Beta-barrel_TonB"/>
</dbReference>
<comment type="caution">
    <text evidence="17">The sequence shown here is derived from an EMBL/GenBank/DDBJ whole genome shotgun (WGS) entry which is preliminary data.</text>
</comment>
<dbReference type="RefSeq" id="WP_026025033.1">
    <property type="nucleotide sequence ID" value="NZ_AJYG02000065.1"/>
</dbReference>
<evidence type="ECO:0000256" key="1">
    <source>
        <dbReference type="ARBA" id="ARBA00004571"/>
    </source>
</evidence>
<dbReference type="GeneID" id="35870773"/>
<evidence type="ECO:0000259" key="15">
    <source>
        <dbReference type="Pfam" id="PF00593"/>
    </source>
</evidence>
<evidence type="ECO:0000256" key="3">
    <source>
        <dbReference type="ARBA" id="ARBA00022452"/>
    </source>
</evidence>
<dbReference type="PROSITE" id="PS00430">
    <property type="entry name" value="TONB_DEPENDENT_REC_1"/>
    <property type="match status" value="1"/>
</dbReference>
<keyword evidence="5 11" id="KW-0732">Signal</keyword>
<evidence type="ECO:0000256" key="13">
    <source>
        <dbReference type="PROSITE-ProRule" id="PRU10143"/>
    </source>
</evidence>
<evidence type="ECO:0000256" key="7">
    <source>
        <dbReference type="ARBA" id="ARBA00023077"/>
    </source>
</evidence>
<evidence type="ECO:0000256" key="10">
    <source>
        <dbReference type="ARBA" id="ARBA00023237"/>
    </source>
</evidence>
<evidence type="ECO:0000256" key="6">
    <source>
        <dbReference type="ARBA" id="ARBA00023065"/>
    </source>
</evidence>
<accession>A0ABV4L8U4</accession>
<evidence type="ECO:0000256" key="14">
    <source>
        <dbReference type="PROSITE-ProRule" id="PRU10144"/>
    </source>
</evidence>
<dbReference type="InterPro" id="IPR010101">
    <property type="entry name" value="B12_transptr_BtuB"/>
</dbReference>